<dbReference type="AlphaFoldDB" id="A0AAV9R8A7"/>
<evidence type="ECO:0000313" key="1">
    <source>
        <dbReference type="EMBL" id="KAK5605166.1"/>
    </source>
</evidence>
<gene>
    <name evidence="1" type="ORF">CRENBAI_023311</name>
</gene>
<reference evidence="1 2" key="1">
    <citation type="submission" date="2021-06" db="EMBL/GenBank/DDBJ databases">
        <authorList>
            <person name="Palmer J.M."/>
        </authorList>
    </citation>
    <scope>NUCLEOTIDE SEQUENCE [LARGE SCALE GENOMIC DNA]</scope>
    <source>
        <strain evidence="1 2">MEX-2019</strain>
        <tissue evidence="1">Muscle</tissue>
    </source>
</reference>
<dbReference type="EMBL" id="JAHHUM010002312">
    <property type="protein sequence ID" value="KAK5605166.1"/>
    <property type="molecule type" value="Genomic_DNA"/>
</dbReference>
<sequence>MGQLVGSPGLAADLLDTRSYNADLLDTSSYAADLLDTSSYAADLLDTSSYAKTPDGALCRFSWSRRRPPDRQLPCRGILHRRPPDRLLLRLLIICSFIAGILASPNQSHTRFYSSSDYPSFSLIGPLSSSPFYILGSANYSSLVP</sequence>
<comment type="caution">
    <text evidence="1">The sequence shown here is derived from an EMBL/GenBank/DDBJ whole genome shotgun (WGS) entry which is preliminary data.</text>
</comment>
<protein>
    <submittedName>
        <fullName evidence="1">Uncharacterized protein</fullName>
    </submittedName>
</protein>
<name>A0AAV9R8A7_9TELE</name>
<dbReference type="Proteomes" id="UP001311232">
    <property type="component" value="Unassembled WGS sequence"/>
</dbReference>
<proteinExistence type="predicted"/>
<keyword evidence="2" id="KW-1185">Reference proteome</keyword>
<evidence type="ECO:0000313" key="2">
    <source>
        <dbReference type="Proteomes" id="UP001311232"/>
    </source>
</evidence>
<accession>A0AAV9R8A7</accession>
<organism evidence="1 2">
    <name type="scientific">Crenichthys baileyi</name>
    <name type="common">White River springfish</name>
    <dbReference type="NCBI Taxonomy" id="28760"/>
    <lineage>
        <taxon>Eukaryota</taxon>
        <taxon>Metazoa</taxon>
        <taxon>Chordata</taxon>
        <taxon>Craniata</taxon>
        <taxon>Vertebrata</taxon>
        <taxon>Euteleostomi</taxon>
        <taxon>Actinopterygii</taxon>
        <taxon>Neopterygii</taxon>
        <taxon>Teleostei</taxon>
        <taxon>Neoteleostei</taxon>
        <taxon>Acanthomorphata</taxon>
        <taxon>Ovalentaria</taxon>
        <taxon>Atherinomorphae</taxon>
        <taxon>Cyprinodontiformes</taxon>
        <taxon>Goodeidae</taxon>
        <taxon>Crenichthys</taxon>
    </lineage>
</organism>